<dbReference type="OrthoDB" id="572300at2"/>
<evidence type="ECO:0000313" key="12">
    <source>
        <dbReference type="EMBL" id="PPA78133.1"/>
    </source>
</evidence>
<comment type="similarity">
    <text evidence="2">Belongs to the TPS (TC 1.B.20) family.</text>
</comment>
<reference evidence="12 13" key="1">
    <citation type="submission" date="2018-02" db="EMBL/GenBank/DDBJ databases">
        <title>Draft Genome of Achromobacter spanius stain 6.</title>
        <authorList>
            <person name="Gunasekera T.S."/>
            <person name="Radwan O."/>
            <person name="Ruiz O.N."/>
        </authorList>
    </citation>
    <scope>NUCLEOTIDE SEQUENCE [LARGE SCALE GENOMIC DNA]</scope>
    <source>
        <strain evidence="12 13">6</strain>
    </source>
</reference>
<dbReference type="InterPro" id="IPR013686">
    <property type="entry name" value="Polypept-transport_assoc_ShlB"/>
</dbReference>
<dbReference type="GO" id="GO:0009279">
    <property type="term" value="C:cell outer membrane"/>
    <property type="evidence" value="ECO:0007669"/>
    <property type="project" value="UniProtKB-SubCell"/>
</dbReference>
<organism evidence="12 13">
    <name type="scientific">Achromobacter spanius</name>
    <dbReference type="NCBI Taxonomy" id="217203"/>
    <lineage>
        <taxon>Bacteria</taxon>
        <taxon>Pseudomonadati</taxon>
        <taxon>Pseudomonadota</taxon>
        <taxon>Betaproteobacteria</taxon>
        <taxon>Burkholderiales</taxon>
        <taxon>Alcaligenaceae</taxon>
        <taxon>Achromobacter</taxon>
    </lineage>
</organism>
<dbReference type="PANTHER" id="PTHR34597">
    <property type="entry name" value="SLR1661 PROTEIN"/>
    <property type="match status" value="1"/>
</dbReference>
<dbReference type="EMBL" id="PREU01000001">
    <property type="protein sequence ID" value="PPA78133.1"/>
    <property type="molecule type" value="Genomic_DNA"/>
</dbReference>
<evidence type="ECO:0000313" key="13">
    <source>
        <dbReference type="Proteomes" id="UP000239990"/>
    </source>
</evidence>
<dbReference type="InterPro" id="IPR051544">
    <property type="entry name" value="TPS_OM_transporter"/>
</dbReference>
<evidence type="ECO:0000256" key="4">
    <source>
        <dbReference type="ARBA" id="ARBA00022452"/>
    </source>
</evidence>
<keyword evidence="3" id="KW-0813">Transport</keyword>
<evidence type="ECO:0000256" key="6">
    <source>
        <dbReference type="ARBA" id="ARBA00022927"/>
    </source>
</evidence>
<evidence type="ECO:0000256" key="2">
    <source>
        <dbReference type="ARBA" id="ARBA00009055"/>
    </source>
</evidence>
<keyword evidence="10" id="KW-0732">Signal</keyword>
<evidence type="ECO:0000256" key="8">
    <source>
        <dbReference type="ARBA" id="ARBA00023237"/>
    </source>
</evidence>
<dbReference type="Gene3D" id="3.10.20.310">
    <property type="entry name" value="membrane protein fhac"/>
    <property type="match status" value="1"/>
</dbReference>
<evidence type="ECO:0000256" key="5">
    <source>
        <dbReference type="ARBA" id="ARBA00022692"/>
    </source>
</evidence>
<protein>
    <submittedName>
        <fullName evidence="12">ShlB/FhaC/HecB family hemolysin secretion/activation protein</fullName>
    </submittedName>
</protein>
<keyword evidence="5" id="KW-0812">Transmembrane</keyword>
<keyword evidence="6" id="KW-0653">Protein transport</keyword>
<dbReference type="InterPro" id="IPR005565">
    <property type="entry name" value="Hemolysn_activator_HlyB_C"/>
</dbReference>
<dbReference type="InterPro" id="IPR034746">
    <property type="entry name" value="POTRA"/>
</dbReference>
<sequence>MRRLSRFCRPVVLCLSPLSLHVGLALTALALATSPAAAQSVRPQLPSAAEPGRALPQPAMPESMTTAPEVTVQQGSASEAPVGADKLSFTLANMRVEGVTHYAPETISAFYQGLVGKTITVADAFKVANDIELLYRNDGYVTTRVIVPAQTVDGGVFRIVVVEGYVSDVKYDGDIGPAQAAVEKLVQRLRGVRPINVAEVERQLLLANDLNGLVVRASLEASPKEVGGSVLVVHSERKPVDARLGIDNRGSPYLGWSEMTGQVTLNSFGARADTFTLSGRLGFPAYRSQAVAANYDMLVSDSGMTFGLAASYAKSEPGRDLAPLNVASDVQAYTATVTYPLIRSRLENLRAFGMFDVRNVATDITETPFTRDRLRVLRAGLSYDRTDSWNGITAIRGTVHQGLDAMGATQEGAELASRAKGRSDFLKLTAELTRLQQLTDRLSLVATFAGQYSASPLLASEEFALGGPNFGRGYDDGEMSADSGLAGSLELRYAVSTDNFLPHGAHVYSFVDGGRIWSRSESAPLTRANVSSIGAGMRANLSKTLYATFEVAKPTSGDVLTQGNKNPRVFFSISAQY</sequence>
<feature type="signal peptide" evidence="10">
    <location>
        <begin position="1"/>
        <end position="38"/>
    </location>
</feature>
<dbReference type="Pfam" id="PF03865">
    <property type="entry name" value="ShlB"/>
    <property type="match status" value="1"/>
</dbReference>
<gene>
    <name evidence="12" type="ORF">C4E15_02280</name>
</gene>
<feature type="region of interest" description="Disordered" evidence="9">
    <location>
        <begin position="42"/>
        <end position="63"/>
    </location>
</feature>
<name>A0A2S5GZ91_9BURK</name>
<evidence type="ECO:0000256" key="1">
    <source>
        <dbReference type="ARBA" id="ARBA00004442"/>
    </source>
</evidence>
<feature type="chain" id="PRO_5015521916" evidence="10">
    <location>
        <begin position="39"/>
        <end position="577"/>
    </location>
</feature>
<evidence type="ECO:0000256" key="9">
    <source>
        <dbReference type="SAM" id="MobiDB-lite"/>
    </source>
</evidence>
<proteinExistence type="inferred from homology"/>
<dbReference type="PROSITE" id="PS51779">
    <property type="entry name" value="POTRA"/>
    <property type="match status" value="1"/>
</dbReference>
<keyword evidence="8" id="KW-0998">Cell outer membrane</keyword>
<evidence type="ECO:0000259" key="11">
    <source>
        <dbReference type="PROSITE" id="PS51779"/>
    </source>
</evidence>
<dbReference type="Gene3D" id="2.40.160.50">
    <property type="entry name" value="membrane protein fhac: a member of the omp85/tpsb transporter family"/>
    <property type="match status" value="1"/>
</dbReference>
<keyword evidence="4" id="KW-1134">Transmembrane beta strand</keyword>
<accession>A0A2S5GZ91</accession>
<dbReference type="PANTHER" id="PTHR34597:SF6">
    <property type="entry name" value="BLR6126 PROTEIN"/>
    <property type="match status" value="1"/>
</dbReference>
<evidence type="ECO:0000256" key="10">
    <source>
        <dbReference type="SAM" id="SignalP"/>
    </source>
</evidence>
<comment type="caution">
    <text evidence="12">The sequence shown here is derived from an EMBL/GenBank/DDBJ whole genome shotgun (WGS) entry which is preliminary data.</text>
</comment>
<dbReference type="GO" id="GO:0046819">
    <property type="term" value="P:protein secretion by the type V secretion system"/>
    <property type="evidence" value="ECO:0007669"/>
    <property type="project" value="TreeGrafter"/>
</dbReference>
<feature type="domain" description="POTRA" evidence="11">
    <location>
        <begin position="89"/>
        <end position="164"/>
    </location>
</feature>
<comment type="subcellular location">
    <subcellularLocation>
        <location evidence="1">Cell outer membrane</location>
    </subcellularLocation>
</comment>
<dbReference type="Pfam" id="PF08479">
    <property type="entry name" value="POTRA_2"/>
    <property type="match status" value="1"/>
</dbReference>
<dbReference type="GO" id="GO:0098046">
    <property type="term" value="C:type V protein secretion system complex"/>
    <property type="evidence" value="ECO:0007669"/>
    <property type="project" value="TreeGrafter"/>
</dbReference>
<evidence type="ECO:0000256" key="7">
    <source>
        <dbReference type="ARBA" id="ARBA00023136"/>
    </source>
</evidence>
<dbReference type="Proteomes" id="UP000239990">
    <property type="component" value="Unassembled WGS sequence"/>
</dbReference>
<evidence type="ECO:0000256" key="3">
    <source>
        <dbReference type="ARBA" id="ARBA00022448"/>
    </source>
</evidence>
<dbReference type="GO" id="GO:0008320">
    <property type="term" value="F:protein transmembrane transporter activity"/>
    <property type="evidence" value="ECO:0007669"/>
    <property type="project" value="TreeGrafter"/>
</dbReference>
<dbReference type="AlphaFoldDB" id="A0A2S5GZ91"/>
<keyword evidence="7" id="KW-0472">Membrane</keyword>